<proteinExistence type="inferred from homology"/>
<feature type="region of interest" description="Disordered" evidence="6">
    <location>
        <begin position="84"/>
        <end position="148"/>
    </location>
</feature>
<dbReference type="GO" id="GO:0006355">
    <property type="term" value="P:regulation of DNA-templated transcription"/>
    <property type="evidence" value="ECO:0007669"/>
    <property type="project" value="InterPro"/>
</dbReference>
<protein>
    <recommendedName>
        <fullName evidence="5">Growth-regulating factor</fullName>
    </recommendedName>
</protein>
<evidence type="ECO:0000259" key="7">
    <source>
        <dbReference type="PROSITE" id="PS51666"/>
    </source>
</evidence>
<evidence type="ECO:0000256" key="3">
    <source>
        <dbReference type="ARBA" id="ARBA00023242"/>
    </source>
</evidence>
<feature type="compositionally biased region" description="Polar residues" evidence="6">
    <location>
        <begin position="317"/>
        <end position="329"/>
    </location>
</feature>
<dbReference type="SMART" id="SM00951">
    <property type="entry name" value="QLQ"/>
    <property type="match status" value="1"/>
</dbReference>
<evidence type="ECO:0000256" key="4">
    <source>
        <dbReference type="PROSITE-ProRule" id="PRU01002"/>
    </source>
</evidence>
<sequence length="329" mass="36448">WQELEHQALIFKYLMAGIPVPPELLLPIRKSFESMAAHLYHPSTVGYCFYGKKLDPEPGRCRRTDGKKWRCSKDAYPDSKYCERHMHRSRNRSRKPVESLNLSQSQTVASLAPSGSRVSTGSQSGTGGSFGSGIPLEPLHRGSNSATQVTFTGSSFNQLQTNPGSHGMSNRDYRYLGEAKREVDGHSLFSEASGTLGINSSLDRASYLMPSQVLSSSLSESRNDSFLPESYSHMQSMQGLGHVTISSIPKQQQQQHCWLGSYFDSTEPVKQASHPLRPFFDEWPKTRVSWSDLEDERSSGVSSSTTQLSISLPMPSDFTTTSRSPNGVP</sequence>
<comment type="similarity">
    <text evidence="2 5">Belongs to the GRF family.</text>
</comment>
<evidence type="ECO:0000259" key="8">
    <source>
        <dbReference type="PROSITE" id="PS51667"/>
    </source>
</evidence>
<evidence type="ECO:0000256" key="5">
    <source>
        <dbReference type="RuleBase" id="RU367127"/>
    </source>
</evidence>
<feature type="short sequence motif" description="Bipartite nuclear localization signal" evidence="4">
    <location>
        <begin position="88"/>
        <end position="95"/>
    </location>
</feature>
<comment type="subcellular location">
    <subcellularLocation>
        <location evidence="1 4 5">Nucleus</location>
    </subcellularLocation>
</comment>
<dbReference type="GO" id="GO:0032502">
    <property type="term" value="P:developmental process"/>
    <property type="evidence" value="ECO:0007669"/>
    <property type="project" value="InterPro"/>
</dbReference>
<dbReference type="GO" id="GO:0005524">
    <property type="term" value="F:ATP binding"/>
    <property type="evidence" value="ECO:0007669"/>
    <property type="project" value="UniProtKB-UniRule"/>
</dbReference>
<dbReference type="PANTHER" id="PTHR31602:SF113">
    <property type="entry name" value="GROWTH-REGULATING FACTOR 4"/>
    <property type="match status" value="1"/>
</dbReference>
<feature type="short sequence motif" description="Bipartite nuclear localization signal" evidence="4">
    <location>
        <begin position="60"/>
        <end position="70"/>
    </location>
</feature>
<dbReference type="PANTHER" id="PTHR31602">
    <property type="entry name" value="GROWTH-REGULATING FACTOR 5"/>
    <property type="match status" value="1"/>
</dbReference>
<keyword evidence="3 4" id="KW-0539">Nucleus</keyword>
<name>A0A1D1YA29_9ARAE</name>
<dbReference type="PROSITE" id="PS51666">
    <property type="entry name" value="QLQ"/>
    <property type="match status" value="1"/>
</dbReference>
<dbReference type="InterPro" id="IPR014977">
    <property type="entry name" value="WRC_dom"/>
</dbReference>
<dbReference type="InterPro" id="IPR014978">
    <property type="entry name" value="Gln-Leu-Gln_QLQ"/>
</dbReference>
<keyword evidence="5" id="KW-0805">Transcription regulation</keyword>
<feature type="compositionally biased region" description="Basic residues" evidence="6">
    <location>
        <begin position="85"/>
        <end position="94"/>
    </location>
</feature>
<comment type="function">
    <text evidence="5">Transcription activator.</text>
</comment>
<evidence type="ECO:0000313" key="9">
    <source>
        <dbReference type="EMBL" id="JAT51464.1"/>
    </source>
</evidence>
<feature type="region of interest" description="Disordered" evidence="6">
    <location>
        <begin position="291"/>
        <end position="329"/>
    </location>
</feature>
<accession>A0A1D1YA29</accession>
<feature type="compositionally biased region" description="Polar residues" evidence="6">
    <location>
        <begin position="100"/>
        <end position="109"/>
    </location>
</feature>
<feature type="domain" description="WRC" evidence="8">
    <location>
        <begin position="55"/>
        <end position="99"/>
    </location>
</feature>
<keyword evidence="5" id="KW-0804">Transcription</keyword>
<organism evidence="9">
    <name type="scientific">Anthurium amnicola</name>
    <dbReference type="NCBI Taxonomy" id="1678845"/>
    <lineage>
        <taxon>Eukaryota</taxon>
        <taxon>Viridiplantae</taxon>
        <taxon>Streptophyta</taxon>
        <taxon>Embryophyta</taxon>
        <taxon>Tracheophyta</taxon>
        <taxon>Spermatophyta</taxon>
        <taxon>Magnoliopsida</taxon>
        <taxon>Liliopsida</taxon>
        <taxon>Araceae</taxon>
        <taxon>Pothoideae</taxon>
        <taxon>Potheae</taxon>
        <taxon>Anthurium</taxon>
    </lineage>
</organism>
<feature type="non-terminal residue" evidence="9">
    <location>
        <position position="1"/>
    </location>
</feature>
<keyword evidence="5" id="KW-0010">Activator</keyword>
<evidence type="ECO:0000256" key="6">
    <source>
        <dbReference type="SAM" id="MobiDB-lite"/>
    </source>
</evidence>
<feature type="domain" description="QLQ" evidence="7">
    <location>
        <begin position="1"/>
        <end position="30"/>
    </location>
</feature>
<comment type="domain">
    <text evidence="5">The QLQ domain and WRC domain may be involved in protein-protein interaction and DNA-binding, respectively.</text>
</comment>
<dbReference type="EMBL" id="GDJX01016472">
    <property type="protein sequence ID" value="JAT51464.1"/>
    <property type="molecule type" value="Transcribed_RNA"/>
</dbReference>
<dbReference type="InterPro" id="IPR031137">
    <property type="entry name" value="GRF"/>
</dbReference>
<gene>
    <name evidence="9" type="primary">POLD2_3</name>
    <name evidence="9" type="ORF">g.122372</name>
</gene>
<dbReference type="AlphaFoldDB" id="A0A1D1YA29"/>
<dbReference type="Pfam" id="PF08880">
    <property type="entry name" value="QLQ"/>
    <property type="match status" value="1"/>
</dbReference>
<dbReference type="GO" id="GO:0005634">
    <property type="term" value="C:nucleus"/>
    <property type="evidence" value="ECO:0007669"/>
    <property type="project" value="UniProtKB-SubCell"/>
</dbReference>
<feature type="compositionally biased region" description="Low complexity" evidence="6">
    <location>
        <begin position="114"/>
        <end position="123"/>
    </location>
</feature>
<feature type="compositionally biased region" description="Low complexity" evidence="6">
    <location>
        <begin position="299"/>
        <end position="312"/>
    </location>
</feature>
<reference evidence="9" key="1">
    <citation type="submission" date="2015-07" db="EMBL/GenBank/DDBJ databases">
        <title>Transcriptome Assembly of Anthurium amnicola.</title>
        <authorList>
            <person name="Suzuki J."/>
        </authorList>
    </citation>
    <scope>NUCLEOTIDE SEQUENCE</scope>
</reference>
<evidence type="ECO:0000256" key="1">
    <source>
        <dbReference type="ARBA" id="ARBA00004123"/>
    </source>
</evidence>
<dbReference type="Pfam" id="PF08879">
    <property type="entry name" value="WRC"/>
    <property type="match status" value="1"/>
</dbReference>
<dbReference type="PROSITE" id="PS51667">
    <property type="entry name" value="WRC"/>
    <property type="match status" value="1"/>
</dbReference>
<dbReference type="GO" id="GO:0006351">
    <property type="term" value="P:DNA-templated transcription"/>
    <property type="evidence" value="ECO:0007669"/>
    <property type="project" value="UniProtKB-UniRule"/>
</dbReference>
<evidence type="ECO:0000256" key="2">
    <source>
        <dbReference type="ARBA" id="ARBA00008122"/>
    </source>
</evidence>